<dbReference type="GO" id="GO:0005886">
    <property type="term" value="C:plasma membrane"/>
    <property type="evidence" value="ECO:0007669"/>
    <property type="project" value="UniProtKB-SubCell"/>
</dbReference>
<gene>
    <name evidence="9" type="ORF">GZA08_10155</name>
</gene>
<accession>A0A6B2K3X0</accession>
<dbReference type="PANTHER" id="PTHR30193:SF42">
    <property type="entry name" value="ABC TRANSPORTER PERMEASE PROTEIN"/>
    <property type="match status" value="1"/>
</dbReference>
<dbReference type="InterPro" id="IPR000515">
    <property type="entry name" value="MetI-like"/>
</dbReference>
<evidence type="ECO:0000256" key="7">
    <source>
        <dbReference type="RuleBase" id="RU363032"/>
    </source>
</evidence>
<evidence type="ECO:0000256" key="4">
    <source>
        <dbReference type="ARBA" id="ARBA00022692"/>
    </source>
</evidence>
<dbReference type="SUPFAM" id="SSF161098">
    <property type="entry name" value="MetI-like"/>
    <property type="match status" value="1"/>
</dbReference>
<evidence type="ECO:0000256" key="6">
    <source>
        <dbReference type="ARBA" id="ARBA00023136"/>
    </source>
</evidence>
<evidence type="ECO:0000256" key="5">
    <source>
        <dbReference type="ARBA" id="ARBA00022989"/>
    </source>
</evidence>
<evidence type="ECO:0000313" key="10">
    <source>
        <dbReference type="Proteomes" id="UP000474757"/>
    </source>
</evidence>
<dbReference type="RefSeq" id="WP_163892995.1">
    <property type="nucleotide sequence ID" value="NZ_JAAGAB010000002.1"/>
</dbReference>
<dbReference type="InterPro" id="IPR035906">
    <property type="entry name" value="MetI-like_sf"/>
</dbReference>
<dbReference type="PROSITE" id="PS50928">
    <property type="entry name" value="ABC_TM1"/>
    <property type="match status" value="1"/>
</dbReference>
<reference evidence="9 10" key="1">
    <citation type="submission" date="2020-02" db="EMBL/GenBank/DDBJ databases">
        <title>Pseudoroseicyclus tamarix, sp. nov., isolated from offshore sediment of a Tamarix chinensis forest.</title>
        <authorList>
            <person name="Gai Y."/>
        </authorList>
    </citation>
    <scope>NUCLEOTIDE SEQUENCE [LARGE SCALE GENOMIC DNA]</scope>
    <source>
        <strain evidence="9 10">CLL3-39</strain>
    </source>
</reference>
<evidence type="ECO:0000256" key="3">
    <source>
        <dbReference type="ARBA" id="ARBA00022475"/>
    </source>
</evidence>
<comment type="subcellular location">
    <subcellularLocation>
        <location evidence="1 7">Cell membrane</location>
        <topology evidence="1 7">Multi-pass membrane protein</topology>
    </subcellularLocation>
</comment>
<dbReference type="Proteomes" id="UP000474757">
    <property type="component" value="Unassembled WGS sequence"/>
</dbReference>
<organism evidence="9 10">
    <name type="scientific">Pseudoroseicyclus tamaricis</name>
    <dbReference type="NCBI Taxonomy" id="2705421"/>
    <lineage>
        <taxon>Bacteria</taxon>
        <taxon>Pseudomonadati</taxon>
        <taxon>Pseudomonadota</taxon>
        <taxon>Alphaproteobacteria</taxon>
        <taxon>Rhodobacterales</taxon>
        <taxon>Paracoccaceae</taxon>
        <taxon>Pseudoroseicyclus</taxon>
    </lineage>
</organism>
<keyword evidence="10" id="KW-1185">Reference proteome</keyword>
<keyword evidence="2 7" id="KW-0813">Transport</keyword>
<feature type="domain" description="ABC transmembrane type-1" evidence="8">
    <location>
        <begin position="59"/>
        <end position="272"/>
    </location>
</feature>
<name>A0A6B2K3X0_9RHOB</name>
<feature type="transmembrane region" description="Helical" evidence="7">
    <location>
        <begin position="57"/>
        <end position="84"/>
    </location>
</feature>
<dbReference type="InterPro" id="IPR051393">
    <property type="entry name" value="ABC_transporter_permease"/>
</dbReference>
<evidence type="ECO:0000256" key="2">
    <source>
        <dbReference type="ARBA" id="ARBA00022448"/>
    </source>
</evidence>
<dbReference type="CDD" id="cd06261">
    <property type="entry name" value="TM_PBP2"/>
    <property type="match status" value="1"/>
</dbReference>
<dbReference type="AlphaFoldDB" id="A0A6B2K3X0"/>
<evidence type="ECO:0000313" key="9">
    <source>
        <dbReference type="EMBL" id="NDV01326.1"/>
    </source>
</evidence>
<evidence type="ECO:0000256" key="1">
    <source>
        <dbReference type="ARBA" id="ARBA00004651"/>
    </source>
</evidence>
<feature type="transmembrane region" description="Helical" evidence="7">
    <location>
        <begin position="146"/>
        <end position="170"/>
    </location>
</feature>
<keyword evidence="5 7" id="KW-1133">Transmembrane helix</keyword>
<feature type="transmembrane region" description="Helical" evidence="7">
    <location>
        <begin position="251"/>
        <end position="275"/>
    </location>
</feature>
<dbReference type="Pfam" id="PF00528">
    <property type="entry name" value="BPD_transp_1"/>
    <property type="match status" value="1"/>
</dbReference>
<dbReference type="GO" id="GO:0055085">
    <property type="term" value="P:transmembrane transport"/>
    <property type="evidence" value="ECO:0007669"/>
    <property type="project" value="InterPro"/>
</dbReference>
<sequence>MARLVLVPTILLCLIGYYGSIAWTTGLSFTSSSILPRSEFVGLEQYARLWSEPRWHVAFRNMFVFGGLYIAFCLAFGILLAIAMDQGVRGRTLLQTVFLYPIALSFIVTGLAWQWFLNPTTGLQEFVQGLGFENFRFDWLSRPDRAVYTLVVAGVWHSAGLVMAIVFAGLGSVDGEIWRASRVDGVPKWRMYLRVVLPMLSPVLLVCVVLLAMDVVKSYELVVAMTGGGPGYSTDLPAKFVVDHYFSRANIGLASAAATVMLITILVILLFSGLAGRRRAA</sequence>
<feature type="transmembrane region" description="Helical" evidence="7">
    <location>
        <begin position="191"/>
        <end position="213"/>
    </location>
</feature>
<feature type="transmembrane region" description="Helical" evidence="7">
    <location>
        <begin position="96"/>
        <end position="116"/>
    </location>
</feature>
<keyword evidence="3" id="KW-1003">Cell membrane</keyword>
<evidence type="ECO:0000259" key="8">
    <source>
        <dbReference type="PROSITE" id="PS50928"/>
    </source>
</evidence>
<comment type="similarity">
    <text evidence="7">Belongs to the binding-protein-dependent transport system permease family.</text>
</comment>
<comment type="caution">
    <text evidence="9">The sequence shown here is derived from an EMBL/GenBank/DDBJ whole genome shotgun (WGS) entry which is preliminary data.</text>
</comment>
<dbReference type="PANTHER" id="PTHR30193">
    <property type="entry name" value="ABC TRANSPORTER PERMEASE PROTEIN"/>
    <property type="match status" value="1"/>
</dbReference>
<dbReference type="Gene3D" id="1.10.3720.10">
    <property type="entry name" value="MetI-like"/>
    <property type="match status" value="1"/>
</dbReference>
<keyword evidence="4 7" id="KW-0812">Transmembrane</keyword>
<keyword evidence="6 7" id="KW-0472">Membrane</keyword>
<dbReference type="EMBL" id="JAAGAB010000002">
    <property type="protein sequence ID" value="NDV01326.1"/>
    <property type="molecule type" value="Genomic_DNA"/>
</dbReference>
<protein>
    <submittedName>
        <fullName evidence="9">Sugar ABC transporter permease</fullName>
    </submittedName>
</protein>
<proteinExistence type="inferred from homology"/>